<protein>
    <submittedName>
        <fullName evidence="5">VacJ family lipoprotein</fullName>
    </submittedName>
</protein>
<dbReference type="RefSeq" id="WP_327793569.1">
    <property type="nucleotide sequence ID" value="NZ_JADQAZ010000002.1"/>
</dbReference>
<evidence type="ECO:0000256" key="4">
    <source>
        <dbReference type="SAM" id="SignalP"/>
    </source>
</evidence>
<gene>
    <name evidence="5" type="ORF">IV417_08045</name>
</gene>
<comment type="caution">
    <text evidence="5">The sequence shown here is derived from an EMBL/GenBank/DDBJ whole genome shotgun (WGS) entry which is preliminary data.</text>
</comment>
<dbReference type="Pfam" id="PF04333">
    <property type="entry name" value="MlaA"/>
    <property type="match status" value="1"/>
</dbReference>
<organism evidence="5 6">
    <name type="scientific">Harenicola maris</name>
    <dbReference type="NCBI Taxonomy" id="2841044"/>
    <lineage>
        <taxon>Bacteria</taxon>
        <taxon>Pseudomonadati</taxon>
        <taxon>Pseudomonadota</taxon>
        <taxon>Alphaproteobacteria</taxon>
        <taxon>Rhodobacterales</taxon>
        <taxon>Paracoccaceae</taxon>
        <taxon>Harenicola</taxon>
    </lineage>
</organism>
<dbReference type="PANTHER" id="PTHR30035:SF3">
    <property type="entry name" value="INTERMEMBRANE PHOSPHOLIPID TRANSPORT SYSTEM LIPOPROTEIN MLAA"/>
    <property type="match status" value="1"/>
</dbReference>
<reference evidence="5 6" key="1">
    <citation type="journal article" date="2021" name="Arch. Microbiol.">
        <title>Harenicola maris gen. nov., sp. nov. isolated from the Sea of Japan shallow sediments.</title>
        <authorList>
            <person name="Romanenko L.A."/>
            <person name="Kurilenko V.V."/>
            <person name="Chernysheva N.Y."/>
            <person name="Tekutyeva L.A."/>
            <person name="Velansky P.V."/>
            <person name="Svetashev V.I."/>
            <person name="Isaeva M.P."/>
        </authorList>
    </citation>
    <scope>NUCLEOTIDE SEQUENCE [LARGE SCALE GENOMIC DNA]</scope>
    <source>
        <strain evidence="5 6">KMM 3653</strain>
    </source>
</reference>
<dbReference type="GO" id="GO:0016020">
    <property type="term" value="C:membrane"/>
    <property type="evidence" value="ECO:0007669"/>
    <property type="project" value="InterPro"/>
</dbReference>
<dbReference type="InterPro" id="IPR007428">
    <property type="entry name" value="MlaA"/>
</dbReference>
<name>A0AAP2CTH9_9RHOB</name>
<feature type="chain" id="PRO_5043054240" evidence="4">
    <location>
        <begin position="33"/>
        <end position="252"/>
    </location>
</feature>
<evidence type="ECO:0000313" key="5">
    <source>
        <dbReference type="EMBL" id="MBT0957333.1"/>
    </source>
</evidence>
<dbReference type="Proteomes" id="UP001315686">
    <property type="component" value="Unassembled WGS sequence"/>
</dbReference>
<sequence length="252" mass="27115">MLPWSISKLASMGALIASLAVVSACAPAPAGAPINDPYEADNRRIHEFNKSVDSSLQKLSGGGGGGKGLPKPVGRTLVNFTENLERPGTVINNILQGDIESAVQNSFNFVINSTLGVGGIFNPSKDIGIDRQDTDFGETLHVWGAGEGKYMELPLMGPSTERDAFGKVVDAFLSPTKHFLNADQRKIATIAGFGAKASERQEYSGVIDDVLYGSADSYAQTRLLYLQNRRFELGGTTTDDDYLDPYEDIYAE</sequence>
<dbReference type="EMBL" id="JADQAZ010000002">
    <property type="protein sequence ID" value="MBT0957333.1"/>
    <property type="molecule type" value="Genomic_DNA"/>
</dbReference>
<dbReference type="GO" id="GO:0120010">
    <property type="term" value="P:intermembrane phospholipid transfer"/>
    <property type="evidence" value="ECO:0007669"/>
    <property type="project" value="TreeGrafter"/>
</dbReference>
<evidence type="ECO:0000256" key="1">
    <source>
        <dbReference type="ARBA" id="ARBA00010634"/>
    </source>
</evidence>
<dbReference type="AlphaFoldDB" id="A0AAP2CTH9"/>
<evidence type="ECO:0000313" key="6">
    <source>
        <dbReference type="Proteomes" id="UP001315686"/>
    </source>
</evidence>
<dbReference type="PRINTS" id="PR01805">
    <property type="entry name" value="VACJLIPOPROT"/>
</dbReference>
<dbReference type="PANTHER" id="PTHR30035">
    <property type="entry name" value="LIPOPROTEIN VACJ-RELATED"/>
    <property type="match status" value="1"/>
</dbReference>
<proteinExistence type="inferred from homology"/>
<accession>A0AAP2CTH9</accession>
<comment type="similarity">
    <text evidence="1">Belongs to the MlaA family.</text>
</comment>
<feature type="region of interest" description="Disordered" evidence="3">
    <location>
        <begin position="53"/>
        <end position="72"/>
    </location>
</feature>
<keyword evidence="6" id="KW-1185">Reference proteome</keyword>
<keyword evidence="2 4" id="KW-0732">Signal</keyword>
<keyword evidence="5" id="KW-0449">Lipoprotein</keyword>
<evidence type="ECO:0000256" key="2">
    <source>
        <dbReference type="ARBA" id="ARBA00022729"/>
    </source>
</evidence>
<evidence type="ECO:0000256" key="3">
    <source>
        <dbReference type="SAM" id="MobiDB-lite"/>
    </source>
</evidence>
<feature type="signal peptide" evidence="4">
    <location>
        <begin position="1"/>
        <end position="32"/>
    </location>
</feature>